<reference evidence="4" key="1">
    <citation type="submission" date="2015-12" db="EMBL/GenBank/DDBJ databases">
        <authorList>
            <person name="Lima A."/>
            <person name="Farahani Zayas N."/>
            <person name="Castro Da Silva M.A."/>
            <person name="Cabral A."/>
            <person name="Pessatti M.L."/>
        </authorList>
    </citation>
    <scope>NUCLEOTIDE SEQUENCE [LARGE SCALE GENOMIC DNA]</scope>
    <source>
        <strain evidence="4">LAMA 842</strain>
    </source>
</reference>
<sequence length="688" mass="76240">MDIVKTFDLVAAHLPNLESPFFAAEKARNLLENDRHGHRFNLNKILDRVASSGLRPDQRMRLINEVSNRLREGKLWLVYGHCDGKPFDPVVSWREDASGQGRWMINDSACRFALRDSVQSLNENNITPQQLAHHGGRGIGSLSVGLFSTELRLLRKEEALQRQSVASSDSPFPATPVAPLPSTTQTPQSSASETPPEIHLEIGLFTDGTLNNADNSRAMEDRVQEECLTPLEDGEITEAECRYRLAMMLGGSYANAPSNVAKLRDMYVESKKVSDGEIKQRFWVYAPGIGTRTGASDSLVGMTTGMGQTGVVNQVERGFAEIAGRLEELELSRTITSITFDLFGFSRGAASARHAAHEISQGEVGALGRVMDARGIKWPEQVNIRFVGLFDTVAAIVNPLALDLSPGNGQNDPVNVCLRPENVKRAIHLVASDEHRENFCLNSLRNPDGSLPANFREISLPGVHSDIGGGYGESVREDVLITPAERVSITWFDQPEQTTKWQELDIVRKQIEAEKWIGEYSLPMTVIEQSHPTPSIQELESEASLDIHTNFITQRTPHSGRMAELALRMARQVRGEYSRIALRVMHELAVNEGVPLASIDPRDGALRLPKDLNLIDEELRSQINAGSNNPSLTPESRDLVRQRYIHYSAHYNSIDFTVFGRIASLRLPGLVAPNAPTQSGERVIYPNR</sequence>
<feature type="domain" description="T6SS Phospholipase effector Tle1-like catalytic" evidence="2">
    <location>
        <begin position="379"/>
        <end position="491"/>
    </location>
</feature>
<dbReference type="InterPro" id="IPR018712">
    <property type="entry name" value="Tle1-like_cat"/>
</dbReference>
<accession>A0A137S4E2</accession>
<dbReference type="PANTHER" id="PTHR33840">
    <property type="match status" value="1"/>
</dbReference>
<comment type="caution">
    <text evidence="3">The sequence shown here is derived from an EMBL/GenBank/DDBJ whole genome shotgun (WGS) entry which is preliminary data.</text>
</comment>
<feature type="compositionally biased region" description="Low complexity" evidence="1">
    <location>
        <begin position="181"/>
        <end position="195"/>
    </location>
</feature>
<evidence type="ECO:0000313" key="3">
    <source>
        <dbReference type="EMBL" id="KXO07303.1"/>
    </source>
</evidence>
<name>A0A137S4E2_9GAMM</name>
<evidence type="ECO:0000313" key="4">
    <source>
        <dbReference type="Proteomes" id="UP000070282"/>
    </source>
</evidence>
<evidence type="ECO:0000256" key="1">
    <source>
        <dbReference type="SAM" id="MobiDB-lite"/>
    </source>
</evidence>
<proteinExistence type="predicted"/>
<dbReference type="PANTHER" id="PTHR33840:SF1">
    <property type="entry name" value="TLE1 PHOSPHOLIPASE DOMAIN-CONTAINING PROTEIN"/>
    <property type="match status" value="1"/>
</dbReference>
<dbReference type="Proteomes" id="UP000070282">
    <property type="component" value="Unassembled WGS sequence"/>
</dbReference>
<feature type="region of interest" description="Disordered" evidence="1">
    <location>
        <begin position="162"/>
        <end position="195"/>
    </location>
</feature>
<dbReference type="AlphaFoldDB" id="A0A137S4E2"/>
<keyword evidence="4" id="KW-1185">Reference proteome</keyword>
<organism evidence="3 4">
    <name type="scientific">Marinobacter excellens LAMA 842</name>
    <dbReference type="NCBI Taxonomy" id="1306954"/>
    <lineage>
        <taxon>Bacteria</taxon>
        <taxon>Pseudomonadati</taxon>
        <taxon>Pseudomonadota</taxon>
        <taxon>Gammaproteobacteria</taxon>
        <taxon>Pseudomonadales</taxon>
        <taxon>Marinobacteraceae</taxon>
        <taxon>Marinobacter</taxon>
    </lineage>
</organism>
<dbReference type="RefSeq" id="WP_061333219.1">
    <property type="nucleotide sequence ID" value="NZ_LOCO01000024.1"/>
</dbReference>
<gene>
    <name evidence="3" type="ORF">J122_3387</name>
</gene>
<dbReference type="EMBL" id="LOCO01000024">
    <property type="protein sequence ID" value="KXO07303.1"/>
    <property type="molecule type" value="Genomic_DNA"/>
</dbReference>
<dbReference type="PATRIC" id="fig|1306954.6.peg.1956"/>
<dbReference type="Pfam" id="PF09994">
    <property type="entry name" value="T6SS_Tle1-like_cat"/>
    <property type="match status" value="1"/>
</dbReference>
<evidence type="ECO:0000259" key="2">
    <source>
        <dbReference type="Pfam" id="PF09994"/>
    </source>
</evidence>
<protein>
    <submittedName>
        <fullName evidence="3">VgrG protein</fullName>
    </submittedName>
</protein>